<dbReference type="GO" id="GO:0102971">
    <property type="term" value="F:phosphinothricin N-acetyltransferase activity"/>
    <property type="evidence" value="ECO:0007669"/>
    <property type="project" value="UniProtKB-EC"/>
</dbReference>
<dbReference type="CDD" id="cd04301">
    <property type="entry name" value="NAT_SF"/>
    <property type="match status" value="1"/>
</dbReference>
<evidence type="ECO:0000313" key="5">
    <source>
        <dbReference type="Proteomes" id="UP000051298"/>
    </source>
</evidence>
<reference evidence="4 5" key="1">
    <citation type="submission" date="2015-09" db="EMBL/GenBank/DDBJ databases">
        <authorList>
            <consortium name="Swine Surveillance"/>
        </authorList>
    </citation>
    <scope>NUCLEOTIDE SEQUENCE [LARGE SCALE GENOMIC DNA]</scope>
    <source>
        <strain evidence="4 5">CECT 5294</strain>
    </source>
</reference>
<evidence type="ECO:0000259" key="3">
    <source>
        <dbReference type="PROSITE" id="PS51186"/>
    </source>
</evidence>
<accession>A0A0P1EXX6</accession>
<sequence>MIATRPAQLFDAAAMAALLNPIIETGGTTALTQTVDAEFIRGWMAKAPARSAWTVAESGGDIVGFQLIAPWDQIPDDACDIGTYVAQDKSGMGIGSALFEATKKAASKLGYKWINAHIRADNESGLPYYQSRGFRDWKYVEGYQLDDGQIVDKVWKRFDL</sequence>
<dbReference type="RefSeq" id="WP_058122922.1">
    <property type="nucleotide sequence ID" value="NZ_CYRX01000011.1"/>
</dbReference>
<proteinExistence type="predicted"/>
<dbReference type="InterPro" id="IPR050832">
    <property type="entry name" value="Bact_Acetyltransf"/>
</dbReference>
<protein>
    <submittedName>
        <fullName evidence="4">Putative phosphinothricin acetyltransferase YwnH</fullName>
        <ecNumber evidence="4">2.3.1.183</ecNumber>
    </submittedName>
</protein>
<dbReference type="InterPro" id="IPR016181">
    <property type="entry name" value="Acyl_CoA_acyltransferase"/>
</dbReference>
<keyword evidence="1 4" id="KW-0808">Transferase</keyword>
<dbReference type="AlphaFoldDB" id="A0A0P1EXX6"/>
<evidence type="ECO:0000256" key="2">
    <source>
        <dbReference type="ARBA" id="ARBA00023315"/>
    </source>
</evidence>
<dbReference type="Gene3D" id="3.40.630.30">
    <property type="match status" value="1"/>
</dbReference>
<dbReference type="EC" id="2.3.1.183" evidence="4"/>
<keyword evidence="2 4" id="KW-0012">Acyltransferase</keyword>
<gene>
    <name evidence="4" type="primary">ywnH</name>
    <name evidence="4" type="ORF">THS5294_01088</name>
</gene>
<dbReference type="PROSITE" id="PS51186">
    <property type="entry name" value="GNAT"/>
    <property type="match status" value="1"/>
</dbReference>
<dbReference type="SUPFAM" id="SSF55729">
    <property type="entry name" value="Acyl-CoA N-acyltransferases (Nat)"/>
    <property type="match status" value="1"/>
</dbReference>
<dbReference type="InterPro" id="IPR000182">
    <property type="entry name" value="GNAT_dom"/>
</dbReference>
<evidence type="ECO:0000313" key="4">
    <source>
        <dbReference type="EMBL" id="CUH59800.1"/>
    </source>
</evidence>
<organism evidence="4 5">
    <name type="scientific">Thalassobacter stenotrophicus</name>
    <dbReference type="NCBI Taxonomy" id="266809"/>
    <lineage>
        <taxon>Bacteria</taxon>
        <taxon>Pseudomonadati</taxon>
        <taxon>Pseudomonadota</taxon>
        <taxon>Alphaproteobacteria</taxon>
        <taxon>Rhodobacterales</taxon>
        <taxon>Roseobacteraceae</taxon>
        <taxon>Thalassobacter</taxon>
    </lineage>
</organism>
<dbReference type="STRING" id="266809.PM03_08945"/>
<evidence type="ECO:0000256" key="1">
    <source>
        <dbReference type="ARBA" id="ARBA00022679"/>
    </source>
</evidence>
<dbReference type="Pfam" id="PF00583">
    <property type="entry name" value="Acetyltransf_1"/>
    <property type="match status" value="1"/>
</dbReference>
<dbReference type="eggNOG" id="COG1247">
    <property type="taxonomic scope" value="Bacteria"/>
</dbReference>
<dbReference type="EMBL" id="CYRX01000011">
    <property type="protein sequence ID" value="CUH59800.1"/>
    <property type="molecule type" value="Genomic_DNA"/>
</dbReference>
<name>A0A0P1EXX6_9RHOB</name>
<dbReference type="PANTHER" id="PTHR43877">
    <property type="entry name" value="AMINOALKYLPHOSPHONATE N-ACETYLTRANSFERASE-RELATED-RELATED"/>
    <property type="match status" value="1"/>
</dbReference>
<feature type="domain" description="N-acetyltransferase" evidence="3">
    <location>
        <begin position="2"/>
        <end position="160"/>
    </location>
</feature>
<dbReference type="Proteomes" id="UP000051298">
    <property type="component" value="Unassembled WGS sequence"/>
</dbReference>